<protein>
    <submittedName>
        <fullName evidence="2">Glutathione S-transferase</fullName>
    </submittedName>
</protein>
<dbReference type="Gene3D" id="1.20.1050.10">
    <property type="match status" value="1"/>
</dbReference>
<proteinExistence type="predicted"/>
<accession>A0ABW0FT89</accession>
<dbReference type="SUPFAM" id="SSF47616">
    <property type="entry name" value="GST C-terminal domain-like"/>
    <property type="match status" value="1"/>
</dbReference>
<dbReference type="EMBL" id="JBHSLF010000021">
    <property type="protein sequence ID" value="MFC5344529.1"/>
    <property type="molecule type" value="Genomic_DNA"/>
</dbReference>
<reference evidence="3" key="1">
    <citation type="journal article" date="2019" name="Int. J. Syst. Evol. Microbiol.">
        <title>The Global Catalogue of Microorganisms (GCM) 10K type strain sequencing project: providing services to taxonomists for standard genome sequencing and annotation.</title>
        <authorList>
            <consortium name="The Broad Institute Genomics Platform"/>
            <consortium name="The Broad Institute Genome Sequencing Center for Infectious Disease"/>
            <person name="Wu L."/>
            <person name="Ma J."/>
        </authorList>
    </citation>
    <scope>NUCLEOTIDE SEQUENCE [LARGE SCALE GENOMIC DNA]</scope>
    <source>
        <strain evidence="3">JCM 12125</strain>
    </source>
</reference>
<gene>
    <name evidence="2" type="ORF">ACFPIE_11435</name>
</gene>
<dbReference type="InterPro" id="IPR036282">
    <property type="entry name" value="Glutathione-S-Trfase_C_sf"/>
</dbReference>
<dbReference type="RefSeq" id="WP_374036153.1">
    <property type="nucleotide sequence ID" value="NZ_CP169082.1"/>
</dbReference>
<dbReference type="Pfam" id="PF22119">
    <property type="entry name" value="GST_C_8"/>
    <property type="match status" value="1"/>
</dbReference>
<dbReference type="Proteomes" id="UP001596152">
    <property type="component" value="Unassembled WGS sequence"/>
</dbReference>
<sequence>MSDYTLYYWSVPFRGQFVRAVLGWAGKTWDEAGDEAIGALMEGPVKSMPIPFMGPPVLVDHANDFAVSQMPAILLYLGESLDLMPTDPAGRALTLKVVCDANDVIDELTRDGGKSMWTEDRWAEFQPRLEKWMSFWEEIGLRHGLKAKEGFLLGGSEAGLADVATATLWTTIVDRFPAIGETLDRVAPHTAALARQVSALPALVEVAEQARANYGDAWSGGQIEKSLRKVLGD</sequence>
<evidence type="ECO:0000259" key="1">
    <source>
        <dbReference type="PROSITE" id="PS50404"/>
    </source>
</evidence>
<comment type="caution">
    <text evidence="2">The sequence shown here is derived from an EMBL/GenBank/DDBJ whole genome shotgun (WGS) entry which is preliminary data.</text>
</comment>
<dbReference type="InterPro" id="IPR054761">
    <property type="entry name" value="GST_C_proteobact"/>
</dbReference>
<dbReference type="InterPro" id="IPR004045">
    <property type="entry name" value="Glutathione_S-Trfase_N"/>
</dbReference>
<name>A0ABW0FT89_9CAUL</name>
<feature type="domain" description="GST N-terminal" evidence="1">
    <location>
        <begin position="2"/>
        <end position="85"/>
    </location>
</feature>
<organism evidence="2 3">
    <name type="scientific">Brevundimonas staleyi</name>
    <dbReference type="NCBI Taxonomy" id="74326"/>
    <lineage>
        <taxon>Bacteria</taxon>
        <taxon>Pseudomonadati</taxon>
        <taxon>Pseudomonadota</taxon>
        <taxon>Alphaproteobacteria</taxon>
        <taxon>Caulobacterales</taxon>
        <taxon>Caulobacteraceae</taxon>
        <taxon>Brevundimonas</taxon>
    </lineage>
</organism>
<evidence type="ECO:0000313" key="2">
    <source>
        <dbReference type="EMBL" id="MFC5344529.1"/>
    </source>
</evidence>
<dbReference type="PROSITE" id="PS50404">
    <property type="entry name" value="GST_NTER"/>
    <property type="match status" value="1"/>
</dbReference>
<dbReference type="SUPFAM" id="SSF52833">
    <property type="entry name" value="Thioredoxin-like"/>
    <property type="match status" value="1"/>
</dbReference>
<evidence type="ECO:0000313" key="3">
    <source>
        <dbReference type="Proteomes" id="UP001596152"/>
    </source>
</evidence>
<dbReference type="Gene3D" id="3.40.30.10">
    <property type="entry name" value="Glutaredoxin"/>
    <property type="match status" value="1"/>
</dbReference>
<keyword evidence="3" id="KW-1185">Reference proteome</keyword>
<dbReference type="InterPro" id="IPR036249">
    <property type="entry name" value="Thioredoxin-like_sf"/>
</dbReference>